<dbReference type="AlphaFoldDB" id="A0A0U2WP66"/>
<protein>
    <submittedName>
        <fullName evidence="1">Uncharacterized protein</fullName>
    </submittedName>
</protein>
<dbReference type="EMBL" id="CP011034">
    <property type="protein sequence ID" value="ALS33643.1"/>
    <property type="molecule type" value="Genomic_DNA"/>
</dbReference>
<evidence type="ECO:0000313" key="2">
    <source>
        <dbReference type="Proteomes" id="UP000065261"/>
    </source>
</evidence>
<sequence>MDKNDWPQLYELDQDPAVMQYLTRGVPSSLDQIKSRSVPQMLTYRNAEKGWGLWQITKKTKQCFYRMDSSQADAFF</sequence>
<dbReference type="KEGG" id="ptn:PTRA_a2567"/>
<reference evidence="1 2" key="1">
    <citation type="submission" date="2015-03" db="EMBL/GenBank/DDBJ databases">
        <authorList>
            <person name="Murphy D."/>
        </authorList>
    </citation>
    <scope>NUCLEOTIDE SEQUENCE [LARGE SCALE GENOMIC DNA]</scope>
    <source>
        <strain evidence="1 2">KMM 520</strain>
    </source>
</reference>
<name>A0A0U2WP66_9GAMM</name>
<dbReference type="Gene3D" id="3.40.630.30">
    <property type="match status" value="1"/>
</dbReference>
<accession>A0A0U2WP66</accession>
<gene>
    <name evidence="1" type="ORF">PTRA_a2567</name>
</gene>
<proteinExistence type="predicted"/>
<evidence type="ECO:0000313" key="1">
    <source>
        <dbReference type="EMBL" id="ALS33643.1"/>
    </source>
</evidence>
<dbReference type="Proteomes" id="UP000065261">
    <property type="component" value="Chromosome I"/>
</dbReference>
<organism evidence="1">
    <name type="scientific">Pseudoalteromonas translucida KMM 520</name>
    <dbReference type="NCBI Taxonomy" id="1315283"/>
    <lineage>
        <taxon>Bacteria</taxon>
        <taxon>Pseudomonadati</taxon>
        <taxon>Pseudomonadota</taxon>
        <taxon>Gammaproteobacteria</taxon>
        <taxon>Alteromonadales</taxon>
        <taxon>Pseudoalteromonadaceae</taxon>
        <taxon>Pseudoalteromonas</taxon>
    </lineage>
</organism>
<dbReference type="PATRIC" id="fig|1315283.4.peg.2234"/>